<dbReference type="PANTHER" id="PTHR36050">
    <property type="entry name" value="O-FUCOSYLTRANSFERASE 30"/>
    <property type="match status" value="1"/>
</dbReference>
<dbReference type="STRING" id="686832.A0A0C3C8B2"/>
<dbReference type="GO" id="GO:0006004">
    <property type="term" value="P:fucose metabolic process"/>
    <property type="evidence" value="ECO:0007669"/>
    <property type="project" value="UniProtKB-KW"/>
</dbReference>
<sequence length="411" mass="47614">NEKYLSYLPHSGFHNQRIAFENALVLAYLLRRTLLVPPIRLGDKPIHYVEYDSLSRHHQLSSREGLSHCPRLPRYLSRPPECLEYFEFSYVPWTWLVDLSALADRQTLFHRFNMSQAWISDNFDVLPSDIYTLRDDSPYQFRFLDTATDSSPLDHRYLEDIYIDELITVDQRLLQIGTLFGTSRLRLKNPDNIAYRAVVRRMMVFTNQDLTNIADSIAWTLEGAFLGVHLRSGDGPFKSNIDNTIQSVLSKVLYDVLGLSHLETCKLQESFGEEDLGLCNLKRMTSRHVKSFINAPFPSSSRLKCRWRRHPEDRYRLLNIPLYIATDLENPDIHPLLSTLRKTFPCIFFLKDFAAETQPLEQLKSPHDGVDLRYFASPFIDALVLGRALKVIGTEGSTFSQFAEDVLWPSY</sequence>
<reference evidence="2" key="2">
    <citation type="submission" date="2015-01" db="EMBL/GenBank/DDBJ databases">
        <title>Evolutionary Origins and Diversification of the Mycorrhizal Mutualists.</title>
        <authorList>
            <consortium name="DOE Joint Genome Institute"/>
            <consortium name="Mycorrhizal Genomics Consortium"/>
            <person name="Kohler A."/>
            <person name="Kuo A."/>
            <person name="Nagy L.G."/>
            <person name="Floudas D."/>
            <person name="Copeland A."/>
            <person name="Barry K.W."/>
            <person name="Cichocki N."/>
            <person name="Veneault-Fourrey C."/>
            <person name="LaButti K."/>
            <person name="Lindquist E.A."/>
            <person name="Lipzen A."/>
            <person name="Lundell T."/>
            <person name="Morin E."/>
            <person name="Murat C."/>
            <person name="Riley R."/>
            <person name="Ohm R."/>
            <person name="Sun H."/>
            <person name="Tunlid A."/>
            <person name="Henrissat B."/>
            <person name="Grigoriev I.V."/>
            <person name="Hibbett D.S."/>
            <person name="Martin F."/>
        </authorList>
    </citation>
    <scope>NUCLEOTIDE SEQUENCE [LARGE SCALE GENOMIC DNA]</scope>
    <source>
        <strain evidence="2">h7</strain>
    </source>
</reference>
<dbReference type="EMBL" id="KN831772">
    <property type="protein sequence ID" value="KIM45075.1"/>
    <property type="molecule type" value="Genomic_DNA"/>
</dbReference>
<accession>A0A0C3C8B2</accession>
<dbReference type="PANTHER" id="PTHR36050:SF1">
    <property type="entry name" value="O-FUCOSYLTRANSFERASE 30"/>
    <property type="match status" value="1"/>
</dbReference>
<feature type="non-terminal residue" evidence="1">
    <location>
        <position position="411"/>
    </location>
</feature>
<organism evidence="1 2">
    <name type="scientific">Hebeloma cylindrosporum</name>
    <dbReference type="NCBI Taxonomy" id="76867"/>
    <lineage>
        <taxon>Eukaryota</taxon>
        <taxon>Fungi</taxon>
        <taxon>Dikarya</taxon>
        <taxon>Basidiomycota</taxon>
        <taxon>Agaricomycotina</taxon>
        <taxon>Agaricomycetes</taxon>
        <taxon>Agaricomycetidae</taxon>
        <taxon>Agaricales</taxon>
        <taxon>Agaricineae</taxon>
        <taxon>Hymenogastraceae</taxon>
        <taxon>Hebeloma</taxon>
    </lineage>
</organism>
<protein>
    <recommendedName>
        <fullName evidence="3">CigA protein</fullName>
    </recommendedName>
</protein>
<dbReference type="AlphaFoldDB" id="A0A0C3C8B2"/>
<proteinExistence type="predicted"/>
<name>A0A0C3C8B2_HEBCY</name>
<dbReference type="HOGENOM" id="CLU_021646_2_0_1"/>
<gene>
    <name evidence="1" type="ORF">M413DRAFT_48124</name>
</gene>
<evidence type="ECO:0000313" key="2">
    <source>
        <dbReference type="Proteomes" id="UP000053424"/>
    </source>
</evidence>
<evidence type="ECO:0008006" key="3">
    <source>
        <dbReference type="Google" id="ProtNLM"/>
    </source>
</evidence>
<dbReference type="OrthoDB" id="1882547at2759"/>
<dbReference type="Proteomes" id="UP000053424">
    <property type="component" value="Unassembled WGS sequence"/>
</dbReference>
<dbReference type="GO" id="GO:0016740">
    <property type="term" value="F:transferase activity"/>
    <property type="evidence" value="ECO:0007669"/>
    <property type="project" value="UniProtKB-KW"/>
</dbReference>
<keyword evidence="2" id="KW-1185">Reference proteome</keyword>
<reference evidence="1 2" key="1">
    <citation type="submission" date="2014-04" db="EMBL/GenBank/DDBJ databases">
        <authorList>
            <consortium name="DOE Joint Genome Institute"/>
            <person name="Kuo A."/>
            <person name="Gay G."/>
            <person name="Dore J."/>
            <person name="Kohler A."/>
            <person name="Nagy L.G."/>
            <person name="Floudas D."/>
            <person name="Copeland A."/>
            <person name="Barry K.W."/>
            <person name="Cichocki N."/>
            <person name="Veneault-Fourrey C."/>
            <person name="LaButti K."/>
            <person name="Lindquist E.A."/>
            <person name="Lipzen A."/>
            <person name="Lundell T."/>
            <person name="Morin E."/>
            <person name="Murat C."/>
            <person name="Sun H."/>
            <person name="Tunlid A."/>
            <person name="Henrissat B."/>
            <person name="Grigoriev I.V."/>
            <person name="Hibbett D.S."/>
            <person name="Martin F."/>
            <person name="Nordberg H.P."/>
            <person name="Cantor M.N."/>
            <person name="Hua S.X."/>
        </authorList>
    </citation>
    <scope>NUCLEOTIDE SEQUENCE [LARGE SCALE GENOMIC DNA]</scope>
    <source>
        <strain evidence="2">h7</strain>
    </source>
</reference>
<evidence type="ECO:0000313" key="1">
    <source>
        <dbReference type="EMBL" id="KIM45075.1"/>
    </source>
</evidence>
<feature type="non-terminal residue" evidence="1">
    <location>
        <position position="1"/>
    </location>
</feature>